<keyword evidence="3" id="KW-1185">Reference proteome</keyword>
<feature type="domain" description="General stress protein 17M-like" evidence="1">
    <location>
        <begin position="4"/>
        <end position="99"/>
    </location>
</feature>
<dbReference type="RefSeq" id="WP_041086886.1">
    <property type="nucleotide sequence ID" value="NZ_JXRP01000009.1"/>
</dbReference>
<dbReference type="OrthoDB" id="2353304at2"/>
<dbReference type="EMBL" id="JXRP01000009">
    <property type="protein sequence ID" value="KIL49639.1"/>
    <property type="molecule type" value="Genomic_DNA"/>
</dbReference>
<dbReference type="InterPro" id="IPR025889">
    <property type="entry name" value="GSP17M-like_dom"/>
</dbReference>
<dbReference type="Proteomes" id="UP000031938">
    <property type="component" value="Unassembled WGS sequence"/>
</dbReference>
<accession>A0A0C2S6I2</accession>
<dbReference type="AlphaFoldDB" id="A0A0C2S6I2"/>
<gene>
    <name evidence="2" type="ORF">KP78_11070</name>
</gene>
<dbReference type="STRING" id="889306.KP78_11070"/>
<name>A0A0C2S6I2_9BACL</name>
<evidence type="ECO:0000313" key="2">
    <source>
        <dbReference type="EMBL" id="KIL49639.1"/>
    </source>
</evidence>
<organism evidence="2 3">
    <name type="scientific">Jeotgalibacillus soli</name>
    <dbReference type="NCBI Taxonomy" id="889306"/>
    <lineage>
        <taxon>Bacteria</taxon>
        <taxon>Bacillati</taxon>
        <taxon>Bacillota</taxon>
        <taxon>Bacilli</taxon>
        <taxon>Bacillales</taxon>
        <taxon>Caryophanaceae</taxon>
        <taxon>Jeotgalibacillus</taxon>
    </lineage>
</organism>
<protein>
    <submittedName>
        <fullName evidence="2">General stress protein</fullName>
    </submittedName>
</protein>
<proteinExistence type="predicted"/>
<comment type="caution">
    <text evidence="2">The sequence shown here is derived from an EMBL/GenBank/DDBJ whole genome shotgun (WGS) entry which is preliminary data.</text>
</comment>
<reference evidence="2 3" key="1">
    <citation type="submission" date="2015-01" db="EMBL/GenBank/DDBJ databases">
        <title>Genome sequencing of Jeotgalibacillus soli.</title>
        <authorList>
            <person name="Goh K.M."/>
            <person name="Chan K.-G."/>
            <person name="Yaakop A.S."/>
            <person name="Ee R."/>
            <person name="Gan H.M."/>
            <person name="Chan C.S."/>
        </authorList>
    </citation>
    <scope>NUCLEOTIDE SEQUENCE [LARGE SCALE GENOMIC DNA]</scope>
    <source>
        <strain evidence="2 3">P9</strain>
    </source>
</reference>
<dbReference type="PATRIC" id="fig|889306.3.peg.1115"/>
<evidence type="ECO:0000259" key="1">
    <source>
        <dbReference type="Pfam" id="PF11181"/>
    </source>
</evidence>
<dbReference type="Pfam" id="PF11181">
    <property type="entry name" value="YflT"/>
    <property type="match status" value="1"/>
</dbReference>
<evidence type="ECO:0000313" key="3">
    <source>
        <dbReference type="Proteomes" id="UP000031938"/>
    </source>
</evidence>
<sequence length="114" mass="12507">MGLFYKEFSNDEEVVNAVSSIKTKGVVEENIYIVTHDDDRTDRVAANADVNTVGVAETGLGTATKNIFRKKGDELRAQFQELGFTDSEAENLEDKLDRGKVIVVVKDAPEGLTV</sequence>